<organism evidence="1 2">
    <name type="scientific">Dawidia soli</name>
    <dbReference type="NCBI Taxonomy" id="2782352"/>
    <lineage>
        <taxon>Bacteria</taxon>
        <taxon>Pseudomonadati</taxon>
        <taxon>Bacteroidota</taxon>
        <taxon>Cytophagia</taxon>
        <taxon>Cytophagales</taxon>
        <taxon>Chryseotaleaceae</taxon>
        <taxon>Dawidia</taxon>
    </lineage>
</organism>
<protein>
    <submittedName>
        <fullName evidence="1">Uncharacterized protein</fullName>
    </submittedName>
</protein>
<reference evidence="1 2" key="1">
    <citation type="submission" date="2021-05" db="EMBL/GenBank/DDBJ databases">
        <title>A Polyphasic approach of four new species of the genus Ohtaekwangia: Ohtaekwangia histidinii sp. nov., Ohtaekwangia cretensis sp. nov., Ohtaekwangia indiensis sp. nov., Ohtaekwangia reichenbachii sp. nov. from diverse environment.</title>
        <authorList>
            <person name="Octaviana S."/>
        </authorList>
    </citation>
    <scope>NUCLEOTIDE SEQUENCE [LARGE SCALE GENOMIC DNA]</scope>
    <source>
        <strain evidence="1 2">PWU37</strain>
    </source>
</reference>
<evidence type="ECO:0000313" key="1">
    <source>
        <dbReference type="EMBL" id="MBT1689100.1"/>
    </source>
</evidence>
<dbReference type="RefSeq" id="WP_254092325.1">
    <property type="nucleotide sequence ID" value="NZ_JAHESC010000035.1"/>
</dbReference>
<comment type="caution">
    <text evidence="1">The sequence shown here is derived from an EMBL/GenBank/DDBJ whole genome shotgun (WGS) entry which is preliminary data.</text>
</comment>
<keyword evidence="2" id="KW-1185">Reference proteome</keyword>
<dbReference type="AlphaFoldDB" id="A0AAP2DE49"/>
<dbReference type="EMBL" id="JAHESC010000035">
    <property type="protein sequence ID" value="MBT1689100.1"/>
    <property type="molecule type" value="Genomic_DNA"/>
</dbReference>
<evidence type="ECO:0000313" key="2">
    <source>
        <dbReference type="Proteomes" id="UP001319180"/>
    </source>
</evidence>
<sequence length="75" mass="9005">MEFDPELHQKVRYFKHLYVVFLDEFPDFLLADHTYTVVLHPIWKDWIVRMTSEAVRREMTVTKGDCILEGHAVLQ</sequence>
<proteinExistence type="predicted"/>
<gene>
    <name evidence="1" type="ORF">KK078_21215</name>
</gene>
<dbReference type="Proteomes" id="UP001319180">
    <property type="component" value="Unassembled WGS sequence"/>
</dbReference>
<accession>A0AAP2DE49</accession>
<name>A0AAP2DE49_9BACT</name>